<evidence type="ECO:0000313" key="1">
    <source>
        <dbReference type="EMBL" id="VDD85188.1"/>
    </source>
</evidence>
<proteinExistence type="predicted"/>
<sequence>MSTDLGGTGGGGGRNNLVSELPLLILSRNQFLVCALVMQCNFIFDYVNRNSEQLSPPCSSSKSDSPFS</sequence>
<keyword evidence="2" id="KW-1185">Reference proteome</keyword>
<protein>
    <submittedName>
        <fullName evidence="1 3">Uncharacterized protein</fullName>
    </submittedName>
</protein>
<evidence type="ECO:0000313" key="2">
    <source>
        <dbReference type="Proteomes" id="UP000274131"/>
    </source>
</evidence>
<dbReference type="WBParaSite" id="EVEC_0000048401-mRNA-1">
    <property type="protein sequence ID" value="EVEC_0000048401-mRNA-1"/>
    <property type="gene ID" value="EVEC_0000048401"/>
</dbReference>
<name>A0A0N4UTB6_ENTVE</name>
<organism evidence="3">
    <name type="scientific">Enterobius vermicularis</name>
    <name type="common">Human pinworm</name>
    <dbReference type="NCBI Taxonomy" id="51028"/>
    <lineage>
        <taxon>Eukaryota</taxon>
        <taxon>Metazoa</taxon>
        <taxon>Ecdysozoa</taxon>
        <taxon>Nematoda</taxon>
        <taxon>Chromadorea</taxon>
        <taxon>Rhabditida</taxon>
        <taxon>Spirurina</taxon>
        <taxon>Oxyuridomorpha</taxon>
        <taxon>Oxyuroidea</taxon>
        <taxon>Oxyuridae</taxon>
        <taxon>Enterobius</taxon>
    </lineage>
</organism>
<reference evidence="1 2" key="2">
    <citation type="submission" date="2018-10" db="EMBL/GenBank/DDBJ databases">
        <authorList>
            <consortium name="Pathogen Informatics"/>
        </authorList>
    </citation>
    <scope>NUCLEOTIDE SEQUENCE [LARGE SCALE GENOMIC DNA]</scope>
</reference>
<dbReference type="EMBL" id="UXUI01000327">
    <property type="protein sequence ID" value="VDD85188.1"/>
    <property type="molecule type" value="Genomic_DNA"/>
</dbReference>
<accession>A0A0N4UTB6</accession>
<dbReference type="Proteomes" id="UP000274131">
    <property type="component" value="Unassembled WGS sequence"/>
</dbReference>
<dbReference type="AlphaFoldDB" id="A0A0N4UTB6"/>
<reference evidence="3" key="1">
    <citation type="submission" date="2017-02" db="UniProtKB">
        <authorList>
            <consortium name="WormBaseParasite"/>
        </authorList>
    </citation>
    <scope>IDENTIFICATION</scope>
</reference>
<gene>
    <name evidence="1" type="ORF">EVEC_LOCUS331</name>
</gene>
<evidence type="ECO:0000313" key="3">
    <source>
        <dbReference type="WBParaSite" id="EVEC_0000048401-mRNA-1"/>
    </source>
</evidence>